<feature type="region of interest" description="Disordered" evidence="7">
    <location>
        <begin position="182"/>
        <end position="227"/>
    </location>
</feature>
<dbReference type="STRING" id="329885.A0A4U0UTG1"/>
<evidence type="ECO:0000256" key="4">
    <source>
        <dbReference type="ARBA" id="ARBA00040017"/>
    </source>
</evidence>
<reference evidence="8 9" key="1">
    <citation type="submission" date="2017-03" db="EMBL/GenBank/DDBJ databases">
        <title>Genomes of endolithic fungi from Antarctica.</title>
        <authorList>
            <person name="Coleine C."/>
            <person name="Masonjones S."/>
            <person name="Stajich J.E."/>
        </authorList>
    </citation>
    <scope>NUCLEOTIDE SEQUENCE [LARGE SCALE GENOMIC DNA]</scope>
    <source>
        <strain evidence="8 9">CCFEE 5311</strain>
    </source>
</reference>
<evidence type="ECO:0000256" key="2">
    <source>
        <dbReference type="ARBA" id="ARBA00006190"/>
    </source>
</evidence>
<evidence type="ECO:0000256" key="7">
    <source>
        <dbReference type="SAM" id="MobiDB-lite"/>
    </source>
</evidence>
<dbReference type="Gene3D" id="1.10.287.1060">
    <property type="entry name" value="ESAT-6-like"/>
    <property type="match status" value="1"/>
</dbReference>
<evidence type="ECO:0000256" key="3">
    <source>
        <dbReference type="ARBA" id="ARBA00022753"/>
    </source>
</evidence>
<sequence>MASGWGWGNLFGGNAAKNKDAPKNAILGLRSTLEMLSKRERHLQNQMDEQDGIARKNVAANKGVAKAALRRKKNYEHQLEQTSAQMLTVEREISSIETANINKETLDAMKNAQRAMVNIHGGLTIDKVDQTMEDLREQHAIGEEIAEALTQGNIGQGVDEDELDEELAELQQEELDNKMLKTGSVPVSDQIHRMPAVGTGEIKGKQQRVEEDDEEEELRKLQAEMAM</sequence>
<evidence type="ECO:0000256" key="6">
    <source>
        <dbReference type="SAM" id="Coils"/>
    </source>
</evidence>
<dbReference type="GO" id="GO:0006900">
    <property type="term" value="P:vesicle budding from membrane"/>
    <property type="evidence" value="ECO:0007669"/>
    <property type="project" value="TreeGrafter"/>
</dbReference>
<comment type="subcellular location">
    <subcellularLocation>
        <location evidence="1">Endosome</location>
    </subcellularLocation>
</comment>
<evidence type="ECO:0000313" key="8">
    <source>
        <dbReference type="EMBL" id="TKA38386.1"/>
    </source>
</evidence>
<evidence type="ECO:0000256" key="5">
    <source>
        <dbReference type="ARBA" id="ARBA00042586"/>
    </source>
</evidence>
<keyword evidence="6" id="KW-0175">Coiled coil</keyword>
<comment type="similarity">
    <text evidence="2">Belongs to the SNF7 family.</text>
</comment>
<keyword evidence="3" id="KW-0967">Endosome</keyword>
<feature type="coiled-coil region" evidence="6">
    <location>
        <begin position="65"/>
        <end position="92"/>
    </location>
</feature>
<evidence type="ECO:0000256" key="1">
    <source>
        <dbReference type="ARBA" id="ARBA00004177"/>
    </source>
</evidence>
<dbReference type="GO" id="GO:0009898">
    <property type="term" value="C:cytoplasmic side of plasma membrane"/>
    <property type="evidence" value="ECO:0007669"/>
    <property type="project" value="TreeGrafter"/>
</dbReference>
<dbReference type="Gene3D" id="6.10.250.1710">
    <property type="match status" value="1"/>
</dbReference>
<feature type="compositionally biased region" description="Basic and acidic residues" evidence="7">
    <location>
        <begin position="217"/>
        <end position="227"/>
    </location>
</feature>
<proteinExistence type="inferred from homology"/>
<protein>
    <recommendedName>
        <fullName evidence="4">Vacuolar-sorting protein SNF7</fullName>
    </recommendedName>
    <alternativeName>
        <fullName evidence="5">Vacuolar protein-sorting-associated protein 32</fullName>
    </alternativeName>
</protein>
<gene>
    <name evidence="8" type="ORF">B0A54_10677</name>
</gene>
<dbReference type="GO" id="GO:0032511">
    <property type="term" value="P:late endosome to vacuole transport via multivesicular body sorting pathway"/>
    <property type="evidence" value="ECO:0007669"/>
    <property type="project" value="TreeGrafter"/>
</dbReference>
<accession>A0A4U0UTG1</accession>
<evidence type="ECO:0000313" key="9">
    <source>
        <dbReference type="Proteomes" id="UP000310066"/>
    </source>
</evidence>
<organism evidence="8 9">
    <name type="scientific">Friedmanniomyces endolithicus</name>
    <dbReference type="NCBI Taxonomy" id="329885"/>
    <lineage>
        <taxon>Eukaryota</taxon>
        <taxon>Fungi</taxon>
        <taxon>Dikarya</taxon>
        <taxon>Ascomycota</taxon>
        <taxon>Pezizomycotina</taxon>
        <taxon>Dothideomycetes</taxon>
        <taxon>Dothideomycetidae</taxon>
        <taxon>Mycosphaerellales</taxon>
        <taxon>Teratosphaeriaceae</taxon>
        <taxon>Friedmanniomyces</taxon>
    </lineage>
</organism>
<comment type="caution">
    <text evidence="8">The sequence shown here is derived from an EMBL/GenBank/DDBJ whole genome shotgun (WGS) entry which is preliminary data.</text>
</comment>
<dbReference type="OrthoDB" id="5592979at2759"/>
<dbReference type="PANTHER" id="PTHR22761">
    <property type="entry name" value="CHARGED MULTIVESICULAR BODY PROTEIN"/>
    <property type="match status" value="1"/>
</dbReference>
<dbReference type="GO" id="GO:0000815">
    <property type="term" value="C:ESCRT III complex"/>
    <property type="evidence" value="ECO:0007669"/>
    <property type="project" value="TreeGrafter"/>
</dbReference>
<name>A0A4U0UTG1_9PEZI</name>
<dbReference type="EMBL" id="NAJP01000045">
    <property type="protein sequence ID" value="TKA38386.1"/>
    <property type="molecule type" value="Genomic_DNA"/>
</dbReference>
<dbReference type="InterPro" id="IPR005024">
    <property type="entry name" value="Snf7_fam"/>
</dbReference>
<dbReference type="PANTHER" id="PTHR22761:SF10">
    <property type="entry name" value="GH13992P"/>
    <property type="match status" value="1"/>
</dbReference>
<dbReference type="GO" id="GO:0005771">
    <property type="term" value="C:multivesicular body"/>
    <property type="evidence" value="ECO:0007669"/>
    <property type="project" value="TreeGrafter"/>
</dbReference>
<dbReference type="AlphaFoldDB" id="A0A4U0UTG1"/>
<dbReference type="Proteomes" id="UP000310066">
    <property type="component" value="Unassembled WGS sequence"/>
</dbReference>
<dbReference type="Pfam" id="PF03357">
    <property type="entry name" value="Snf7"/>
    <property type="match status" value="1"/>
</dbReference>